<dbReference type="InterPro" id="IPR019225">
    <property type="entry name" value="DUF2155"/>
</dbReference>
<protein>
    <recommendedName>
        <fullName evidence="3">DUF2155 domain-containing protein</fullName>
    </recommendedName>
</protein>
<evidence type="ECO:0000313" key="2">
    <source>
        <dbReference type="Proteomes" id="UP000322084"/>
    </source>
</evidence>
<sequence length="132" mass="14799">MAAPAFSVAQDWRDVPSTTTAKVPTENTITIARALDKVTARITELELPQDQEVQFGSLLITARHCQSRPPEEPPETFAFLEIEEQHDQERRRLFTGWMLASSPGLHALEHPVYDVWVIACKTSEPISPSGME</sequence>
<evidence type="ECO:0000313" key="1">
    <source>
        <dbReference type="EMBL" id="GEQ96658.1"/>
    </source>
</evidence>
<name>A0A5A7MNX9_9PROT</name>
<reference evidence="1 2" key="1">
    <citation type="submission" date="2019-09" db="EMBL/GenBank/DDBJ databases">
        <title>NBRP : Genome information of microbial organism related human and environment.</title>
        <authorList>
            <person name="Hattori M."/>
            <person name="Oshima K."/>
            <person name="Inaba H."/>
            <person name="Suda W."/>
            <person name="Sakamoto M."/>
            <person name="Iino T."/>
            <person name="Kitahara M."/>
            <person name="Oshida Y."/>
            <person name="Iida T."/>
            <person name="Kudo T."/>
            <person name="Itoh T."/>
            <person name="Ohkuma M."/>
        </authorList>
    </citation>
    <scope>NUCLEOTIDE SEQUENCE [LARGE SCALE GENOMIC DNA]</scope>
    <source>
        <strain evidence="1 2">Hi-2</strain>
    </source>
</reference>
<proteinExistence type="predicted"/>
<dbReference type="Proteomes" id="UP000322084">
    <property type="component" value="Unassembled WGS sequence"/>
</dbReference>
<comment type="caution">
    <text evidence="1">The sequence shown here is derived from an EMBL/GenBank/DDBJ whole genome shotgun (WGS) entry which is preliminary data.</text>
</comment>
<dbReference type="AlphaFoldDB" id="A0A5A7MNX9"/>
<organism evidence="1 2">
    <name type="scientific">Iodidimonas gelatinilytica</name>
    <dbReference type="NCBI Taxonomy" id="1236966"/>
    <lineage>
        <taxon>Bacteria</taxon>
        <taxon>Pseudomonadati</taxon>
        <taxon>Pseudomonadota</taxon>
        <taxon>Alphaproteobacteria</taxon>
        <taxon>Iodidimonadales</taxon>
        <taxon>Iodidimonadaceae</taxon>
        <taxon>Iodidimonas</taxon>
    </lineage>
</organism>
<gene>
    <name evidence="1" type="ORF">JCM17844_02950</name>
</gene>
<dbReference type="Pfam" id="PF09923">
    <property type="entry name" value="DUF2155"/>
    <property type="match status" value="1"/>
</dbReference>
<accession>A0A5A7MNX9</accession>
<dbReference type="EMBL" id="BKCL01000001">
    <property type="protein sequence ID" value="GEQ96658.1"/>
    <property type="molecule type" value="Genomic_DNA"/>
</dbReference>
<evidence type="ECO:0008006" key="3">
    <source>
        <dbReference type="Google" id="ProtNLM"/>
    </source>
</evidence>